<evidence type="ECO:0000313" key="4">
    <source>
        <dbReference type="EMBL" id="WVX67042.1"/>
    </source>
</evidence>
<dbReference type="InterPro" id="IPR050268">
    <property type="entry name" value="NADH-dep_flavin_reductase"/>
</dbReference>
<dbReference type="Pfam" id="PF01613">
    <property type="entry name" value="Flavin_Reduct"/>
    <property type="match status" value="1"/>
</dbReference>
<dbReference type="RefSeq" id="WP_331255842.1">
    <property type="nucleotide sequence ID" value="NZ_CP133270.1"/>
</dbReference>
<evidence type="ECO:0000259" key="3">
    <source>
        <dbReference type="SMART" id="SM00903"/>
    </source>
</evidence>
<dbReference type="InterPro" id="IPR002563">
    <property type="entry name" value="Flavin_Rdtase-like_dom"/>
</dbReference>
<dbReference type="PANTHER" id="PTHR30466:SF11">
    <property type="entry name" value="FLAVIN-DEPENDENT MONOOXYGENASE, REDUCTASE SUBUNIT HSAB"/>
    <property type="match status" value="1"/>
</dbReference>
<keyword evidence="2" id="KW-0560">Oxidoreductase</keyword>
<dbReference type="EMBL" id="CP133270">
    <property type="protein sequence ID" value="WVX67042.1"/>
    <property type="molecule type" value="Genomic_DNA"/>
</dbReference>
<dbReference type="SUPFAM" id="SSF50475">
    <property type="entry name" value="FMN-binding split barrel"/>
    <property type="match status" value="1"/>
</dbReference>
<dbReference type="SMART" id="SM00903">
    <property type="entry name" value="Flavin_Reduct"/>
    <property type="match status" value="1"/>
</dbReference>
<proteinExistence type="inferred from homology"/>
<dbReference type="Proteomes" id="UP001330434">
    <property type="component" value="Chromosome"/>
</dbReference>
<dbReference type="InterPro" id="IPR012349">
    <property type="entry name" value="Split_barrel_FMN-bd"/>
</dbReference>
<dbReference type="PANTHER" id="PTHR30466">
    <property type="entry name" value="FLAVIN REDUCTASE"/>
    <property type="match status" value="1"/>
</dbReference>
<gene>
    <name evidence="4" type="ORF">Bealeia1_01239</name>
</gene>
<dbReference type="Gene3D" id="2.30.110.10">
    <property type="entry name" value="Electron Transport, Fmn-binding Protein, Chain A"/>
    <property type="match status" value="1"/>
</dbReference>
<feature type="domain" description="Flavin reductase like" evidence="3">
    <location>
        <begin position="12"/>
        <end position="157"/>
    </location>
</feature>
<keyword evidence="5" id="KW-1185">Reference proteome</keyword>
<evidence type="ECO:0000313" key="5">
    <source>
        <dbReference type="Proteomes" id="UP001330434"/>
    </source>
</evidence>
<reference evidence="4 5" key="1">
    <citation type="journal article" date="2024" name="Environ. Microbiol.">
        <title>Novel evolutionary insights on the interactions of the Holosporales (Alphaproteobacteria) with eukaryotic hosts from comparative genomics.</title>
        <authorList>
            <person name="Giovannini M."/>
            <person name="Petroni G."/>
            <person name="Castelli M."/>
        </authorList>
    </citation>
    <scope>NUCLEOTIDE SEQUENCE [LARGE SCALE GENOMIC DNA]</scope>
    <source>
        <strain evidence="4 5">US_Bl 15I1</strain>
    </source>
</reference>
<evidence type="ECO:0000256" key="1">
    <source>
        <dbReference type="ARBA" id="ARBA00008898"/>
    </source>
</evidence>
<sequence>MKIDEKTFRDTMAQFPTGVTVVTTSHNKIGKFGVTISSLTSVSLTPPLVLFCLGTKGHSIEIFRDVDHFAFNILANHQTSLSHLFASRMPIDWNELNFSYPENSTCPLLSDSLGYIVCEKFATYPGGDHEIIVGHVKDMKINKKSLPLIRHAGQYRTVV</sequence>
<name>A0ABZ2C4A4_9PROT</name>
<organism evidence="4 5">
    <name type="scientific">Candidatus Bealeia paramacronuclearis</name>
    <dbReference type="NCBI Taxonomy" id="1921001"/>
    <lineage>
        <taxon>Bacteria</taxon>
        <taxon>Pseudomonadati</taxon>
        <taxon>Pseudomonadota</taxon>
        <taxon>Alphaproteobacteria</taxon>
        <taxon>Holosporales</taxon>
        <taxon>Holosporaceae</taxon>
        <taxon>Candidatus Bealeia</taxon>
    </lineage>
</organism>
<protein>
    <submittedName>
        <fullName evidence="4">Flavin reductase family protein</fullName>
    </submittedName>
</protein>
<comment type="similarity">
    <text evidence="1">Belongs to the non-flavoprotein flavin reductase family.</text>
</comment>
<accession>A0ABZ2C4A4</accession>
<evidence type="ECO:0000256" key="2">
    <source>
        <dbReference type="ARBA" id="ARBA00023002"/>
    </source>
</evidence>